<dbReference type="Proteomes" id="UP000271241">
    <property type="component" value="Unassembled WGS sequence"/>
</dbReference>
<evidence type="ECO:0000259" key="1">
    <source>
        <dbReference type="PROSITE" id="PS50181"/>
    </source>
</evidence>
<keyword evidence="3" id="KW-1185">Reference proteome</keyword>
<dbReference type="PROSITE" id="PS50181">
    <property type="entry name" value="FBOX"/>
    <property type="match status" value="1"/>
</dbReference>
<protein>
    <recommendedName>
        <fullName evidence="1">F-box domain-containing protein</fullName>
    </recommendedName>
</protein>
<dbReference type="EMBL" id="KZ992491">
    <property type="protein sequence ID" value="RKP09741.1"/>
    <property type="molecule type" value="Genomic_DNA"/>
</dbReference>
<dbReference type="InterPro" id="IPR001810">
    <property type="entry name" value="F-box_dom"/>
</dbReference>
<name>A0A4P9XVV3_9FUNG</name>
<feature type="domain" description="F-box" evidence="1">
    <location>
        <begin position="23"/>
        <end position="71"/>
    </location>
</feature>
<sequence>MDAQSNRNTSSMPLKVPPLYSVHTIMKHIPDEVIDSIVAALDDELVLVALSRASKRLHRYVSSQQAWWRKRFMRDFPQHDESESRWFKQYKQRYNVMTCAIDTTSESSYPSADHRFSWFDAYYGSWHSDDYLVIRTRSKSDFCRQALYAWHFAALFKPPHTIISTRQWLLVTDLRANWLIGRHWVSAAAGHLEHRSSGCILRATATNMRMLWVHYSTLSCASVMAGYRLWQCAPDQPAPFHCQAAGTRKMISGSDVRPQRIDDNRIALWCDIKDKMVMWRKRCGVVVLLNLNNGSKVHRTTLDCWSNSGLYPVETLWKDMTRRTTWQEPQKGYIRRASSPTATLYSRGGVFIVTDYTGYRRQLGQDTPPLVTQLCSQVYRITTSVAVAALALLL</sequence>
<gene>
    <name evidence="2" type="ORF">THASP1DRAFT_22443</name>
</gene>
<dbReference type="SUPFAM" id="SSF81383">
    <property type="entry name" value="F-box domain"/>
    <property type="match status" value="1"/>
</dbReference>
<dbReference type="InterPro" id="IPR036047">
    <property type="entry name" value="F-box-like_dom_sf"/>
</dbReference>
<organism evidence="2 3">
    <name type="scientific">Thamnocephalis sphaerospora</name>
    <dbReference type="NCBI Taxonomy" id="78915"/>
    <lineage>
        <taxon>Eukaryota</taxon>
        <taxon>Fungi</taxon>
        <taxon>Fungi incertae sedis</taxon>
        <taxon>Zoopagomycota</taxon>
        <taxon>Zoopagomycotina</taxon>
        <taxon>Zoopagomycetes</taxon>
        <taxon>Zoopagales</taxon>
        <taxon>Sigmoideomycetaceae</taxon>
        <taxon>Thamnocephalis</taxon>
    </lineage>
</organism>
<proteinExistence type="predicted"/>
<accession>A0A4P9XVV3</accession>
<evidence type="ECO:0000313" key="3">
    <source>
        <dbReference type="Proteomes" id="UP000271241"/>
    </source>
</evidence>
<evidence type="ECO:0000313" key="2">
    <source>
        <dbReference type="EMBL" id="RKP09741.1"/>
    </source>
</evidence>
<dbReference type="AlphaFoldDB" id="A0A4P9XVV3"/>
<reference evidence="3" key="1">
    <citation type="journal article" date="2018" name="Nat. Microbiol.">
        <title>Leveraging single-cell genomics to expand the fungal tree of life.</title>
        <authorList>
            <person name="Ahrendt S.R."/>
            <person name="Quandt C.A."/>
            <person name="Ciobanu D."/>
            <person name="Clum A."/>
            <person name="Salamov A."/>
            <person name="Andreopoulos B."/>
            <person name="Cheng J.F."/>
            <person name="Woyke T."/>
            <person name="Pelin A."/>
            <person name="Henrissat B."/>
            <person name="Reynolds N.K."/>
            <person name="Benny G.L."/>
            <person name="Smith M.E."/>
            <person name="James T.Y."/>
            <person name="Grigoriev I.V."/>
        </authorList>
    </citation>
    <scope>NUCLEOTIDE SEQUENCE [LARGE SCALE GENOMIC DNA]</scope>
    <source>
        <strain evidence="3">RSA 1356</strain>
    </source>
</reference>